<evidence type="ECO:0000256" key="2">
    <source>
        <dbReference type="ARBA" id="ARBA00023043"/>
    </source>
</evidence>
<dbReference type="SUPFAM" id="SSF48403">
    <property type="entry name" value="Ankyrin repeat"/>
    <property type="match status" value="2"/>
</dbReference>
<dbReference type="VEuPathDB" id="VectorBase:AEPI008540"/>
<dbReference type="PROSITE" id="PS50297">
    <property type="entry name" value="ANK_REP_REGION"/>
    <property type="match status" value="2"/>
</dbReference>
<feature type="repeat" description="ANK" evidence="3">
    <location>
        <begin position="1025"/>
        <end position="1057"/>
    </location>
</feature>
<evidence type="ECO:0000313" key="5">
    <source>
        <dbReference type="Proteomes" id="UP000075885"/>
    </source>
</evidence>
<evidence type="ECO:0000256" key="1">
    <source>
        <dbReference type="ARBA" id="ARBA00022737"/>
    </source>
</evidence>
<proteinExistence type="predicted"/>
<dbReference type="STRING" id="199890.A0A182PNL3"/>
<feature type="repeat" description="ANK" evidence="3">
    <location>
        <begin position="1163"/>
        <end position="1190"/>
    </location>
</feature>
<keyword evidence="1" id="KW-0677">Repeat</keyword>
<feature type="repeat" description="ANK" evidence="3">
    <location>
        <begin position="1059"/>
        <end position="1093"/>
    </location>
</feature>
<evidence type="ECO:0000256" key="3">
    <source>
        <dbReference type="PROSITE-ProRule" id="PRU00023"/>
    </source>
</evidence>
<name>A0A182PNL3_9DIPT</name>
<dbReference type="Gene3D" id="1.25.40.20">
    <property type="entry name" value="Ankyrin repeat-containing domain"/>
    <property type="match status" value="4"/>
</dbReference>
<dbReference type="EnsemblMetazoa" id="AEPI008540-RA">
    <property type="protein sequence ID" value="AEPI008540-PA"/>
    <property type="gene ID" value="AEPI008540"/>
</dbReference>
<reference evidence="5" key="1">
    <citation type="submission" date="2013-03" db="EMBL/GenBank/DDBJ databases">
        <title>The Genome Sequence of Anopheles epiroticus epiroticus2.</title>
        <authorList>
            <consortium name="The Broad Institute Genomics Platform"/>
            <person name="Neafsey D.E."/>
            <person name="Howell P."/>
            <person name="Walker B."/>
            <person name="Young S.K."/>
            <person name="Zeng Q."/>
            <person name="Gargeya S."/>
            <person name="Fitzgerald M."/>
            <person name="Haas B."/>
            <person name="Abouelleil A."/>
            <person name="Allen A.W."/>
            <person name="Alvarado L."/>
            <person name="Arachchi H.M."/>
            <person name="Berlin A.M."/>
            <person name="Chapman S.B."/>
            <person name="Gainer-Dewar J."/>
            <person name="Goldberg J."/>
            <person name="Griggs A."/>
            <person name="Gujja S."/>
            <person name="Hansen M."/>
            <person name="Howarth C."/>
            <person name="Imamovic A."/>
            <person name="Ireland A."/>
            <person name="Larimer J."/>
            <person name="McCowan C."/>
            <person name="Murphy C."/>
            <person name="Pearson M."/>
            <person name="Poon T.W."/>
            <person name="Priest M."/>
            <person name="Roberts A."/>
            <person name="Saif S."/>
            <person name="Shea T."/>
            <person name="Sisk P."/>
            <person name="Sykes S."/>
            <person name="Wortman J."/>
            <person name="Nusbaum C."/>
            <person name="Birren B."/>
        </authorList>
    </citation>
    <scope>NUCLEOTIDE SEQUENCE [LARGE SCALE GENOMIC DNA]</scope>
    <source>
        <strain evidence="5">Epiroticus2</strain>
    </source>
</reference>
<protein>
    <submittedName>
        <fullName evidence="4">Uncharacterized protein</fullName>
    </submittedName>
</protein>
<dbReference type="PANTHER" id="PTHR24198">
    <property type="entry name" value="ANKYRIN REPEAT AND PROTEIN KINASE DOMAIN-CONTAINING PROTEIN"/>
    <property type="match status" value="1"/>
</dbReference>
<dbReference type="SMART" id="SM00248">
    <property type="entry name" value="ANK"/>
    <property type="match status" value="9"/>
</dbReference>
<dbReference type="PANTHER" id="PTHR24198:SF165">
    <property type="entry name" value="ANKYRIN REPEAT-CONTAINING PROTEIN-RELATED"/>
    <property type="match status" value="1"/>
</dbReference>
<dbReference type="Proteomes" id="UP000075885">
    <property type="component" value="Unassembled WGS sequence"/>
</dbReference>
<sequence length="1220" mass="139437">MYRSVELRELRNAFDAFSVWILLRNATTAGGVNLLHGKKVDPALYNFLVARVDNGINEKPTIAILEYHLTKAQFEAVQENTRKDAIERMVQFLDISPLKYSLQHYLYITNERPPIEFVPSSMTLLNSGELHSYDLSSISRNDLCTISASRELPDGWNRNVYTIAQTIRQGSKIISCKSASIQPLREIIHNDAVPVNGIKLADLSAVLNTDKGRGAPLGLFLVRQAELETIRLYVKKCSVDRLEDVTPDTWFLVSDIIPFETDFPHHLTVHEVSYVTDYGIVFWMRCRGLPTPIGTHFTVHHWEEHDAVLPAPAWLNILVSNVTDGSTTFLGRLAANAKRANPFQMVALLQAADMVEALQKQPIASWIDALCHLLGAESEDARHVVATVPIVLFVDHALADDGSDYVAQTLVQFINLIDDNGSIQGRLNVWIVGDDVLWTRFATTCTHAAIKHCMPKLDHEEQWKECLSQMATNDSSSNIKDALKIIPVDNDRLRGCAFFGNIFTCNVLAENITDRGDGTMSGSLANWWIEAMEQYVWKHIAPPESNDLQKLEQHCYERVFLPSTDQKKHFSSQSPVKHRTIQKLLAVQHLVKHPASIELASFQRVGYFLMDLLLFRHSAVGIAVLSRDVETVRQSSREELQSVNDCLQRNLLHIVHNCPDIADVLLSAEVPLEQQCAPQLNHWTPLQMALERNDWPLVDRLLAKGAKMPTQENKLRTMPVSELEDLFSCCIADSCTTLIVWILQHRPDYRITHENVFTLSVYEEFETELLFRVLTIAQEQGLTVKEPEPYRYIFGNSALDNAVHDERIELATFLVDQLHFEATDAFNELQTQFQNNPRLMDYKQLHRHCDYGDLCKVQQMIEEKGLDPQQEYDGSNIFIRAAASGCLELVQYLFETHGFCKRIDGRDQHGDSALTQAMIRGHQPIVQFLRKHKATVDSSRIHQYSNLVTDVGINIDTEDFLQLIACDRETLSSLNIDYYRYESGELLLHFYIRYADEPNEDTFRYLLSQYDNIDIRTDVTSELRYGETPLHLAFQNGNKLYRRILLESGADIHAKSLRHGLTSLHYAIMGNADRETLQQLLDVYGFDVNTRDERGRTISHYMPLKAELYRWLIERYQFDPNARDNSGQTVLHHRVIENSFFVREKVEFLLQNVQLSQSCTDNRGRLPLHYAAEANCREIVRLLLKYRQDLCHIPDGEGLTSVQIAQNLNHTAIGDLFRSF</sequence>
<dbReference type="Pfam" id="PF12796">
    <property type="entry name" value="Ank_2"/>
    <property type="match status" value="3"/>
</dbReference>
<organism evidence="4 5">
    <name type="scientific">Anopheles epiroticus</name>
    <dbReference type="NCBI Taxonomy" id="199890"/>
    <lineage>
        <taxon>Eukaryota</taxon>
        <taxon>Metazoa</taxon>
        <taxon>Ecdysozoa</taxon>
        <taxon>Arthropoda</taxon>
        <taxon>Hexapoda</taxon>
        <taxon>Insecta</taxon>
        <taxon>Pterygota</taxon>
        <taxon>Neoptera</taxon>
        <taxon>Endopterygota</taxon>
        <taxon>Diptera</taxon>
        <taxon>Nematocera</taxon>
        <taxon>Culicoidea</taxon>
        <taxon>Culicidae</taxon>
        <taxon>Anophelinae</taxon>
        <taxon>Anopheles</taxon>
    </lineage>
</organism>
<feature type="repeat" description="ANK" evidence="3">
    <location>
        <begin position="681"/>
        <end position="713"/>
    </location>
</feature>
<dbReference type="InterPro" id="IPR036770">
    <property type="entry name" value="Ankyrin_rpt-contain_sf"/>
</dbReference>
<keyword evidence="5" id="KW-1185">Reference proteome</keyword>
<dbReference type="AlphaFoldDB" id="A0A182PNL3"/>
<dbReference type="InterPro" id="IPR002110">
    <property type="entry name" value="Ankyrin_rpt"/>
</dbReference>
<accession>A0A182PNL3</accession>
<keyword evidence="2 3" id="KW-0040">ANK repeat</keyword>
<evidence type="ECO:0000313" key="4">
    <source>
        <dbReference type="EnsemblMetazoa" id="AEPI008540-PA"/>
    </source>
</evidence>
<dbReference type="PROSITE" id="PS50088">
    <property type="entry name" value="ANK_REPEAT"/>
    <property type="match status" value="4"/>
</dbReference>
<reference evidence="4" key="2">
    <citation type="submission" date="2020-05" db="UniProtKB">
        <authorList>
            <consortium name="EnsemblMetazoa"/>
        </authorList>
    </citation>
    <scope>IDENTIFICATION</scope>
    <source>
        <strain evidence="4">Epiroticus2</strain>
    </source>
</reference>